<dbReference type="AlphaFoldDB" id="A0ABD5XQK0"/>
<organism evidence="2 3">
    <name type="scientific">Halobaculum litoreum</name>
    <dbReference type="NCBI Taxonomy" id="3031998"/>
    <lineage>
        <taxon>Archaea</taxon>
        <taxon>Methanobacteriati</taxon>
        <taxon>Methanobacteriota</taxon>
        <taxon>Stenosarchaea group</taxon>
        <taxon>Halobacteria</taxon>
        <taxon>Halobacteriales</taxon>
        <taxon>Haloferacaceae</taxon>
        <taxon>Halobaculum</taxon>
    </lineage>
</organism>
<comment type="caution">
    <text evidence="2">The sequence shown here is derived from an EMBL/GenBank/DDBJ whole genome shotgun (WGS) entry which is preliminary data.</text>
</comment>
<dbReference type="Proteomes" id="UP001596368">
    <property type="component" value="Unassembled WGS sequence"/>
</dbReference>
<proteinExistence type="predicted"/>
<feature type="region of interest" description="Disordered" evidence="1">
    <location>
        <begin position="50"/>
        <end position="74"/>
    </location>
</feature>
<dbReference type="EMBL" id="JBHSZG010000001">
    <property type="protein sequence ID" value="MFC7137367.1"/>
    <property type="molecule type" value="Genomic_DNA"/>
</dbReference>
<accession>A0ABD5XQK0</accession>
<reference evidence="2 3" key="1">
    <citation type="journal article" date="2019" name="Int. J. Syst. Evol. Microbiol.">
        <title>The Global Catalogue of Microorganisms (GCM) 10K type strain sequencing project: providing services to taxonomists for standard genome sequencing and annotation.</title>
        <authorList>
            <consortium name="The Broad Institute Genomics Platform"/>
            <consortium name="The Broad Institute Genome Sequencing Center for Infectious Disease"/>
            <person name="Wu L."/>
            <person name="Ma J."/>
        </authorList>
    </citation>
    <scope>NUCLEOTIDE SEQUENCE [LARGE SCALE GENOMIC DNA]</scope>
    <source>
        <strain evidence="2 3">DT92</strain>
    </source>
</reference>
<sequence>MGRRATPPRRRGRARPRAAFPLAPGATLRVPVDRPGDVRVVWTAPDGGTSRALAQWDRDQQPTATATAASTGAP</sequence>
<gene>
    <name evidence="2" type="ORF">ACFQRB_14765</name>
</gene>
<evidence type="ECO:0000313" key="2">
    <source>
        <dbReference type="EMBL" id="MFC7137367.1"/>
    </source>
</evidence>
<keyword evidence="3" id="KW-1185">Reference proteome</keyword>
<protein>
    <submittedName>
        <fullName evidence="2">Uncharacterized protein</fullName>
    </submittedName>
</protein>
<evidence type="ECO:0000256" key="1">
    <source>
        <dbReference type="SAM" id="MobiDB-lite"/>
    </source>
</evidence>
<name>A0ABD5XQK0_9EURY</name>
<feature type="compositionally biased region" description="Low complexity" evidence="1">
    <location>
        <begin position="63"/>
        <end position="74"/>
    </location>
</feature>
<evidence type="ECO:0000313" key="3">
    <source>
        <dbReference type="Proteomes" id="UP001596368"/>
    </source>
</evidence>